<dbReference type="EMBL" id="MQUA01000014">
    <property type="protein sequence ID" value="PQB03172.1"/>
    <property type="molecule type" value="Genomic_DNA"/>
</dbReference>
<feature type="transmembrane region" description="Helical" evidence="1">
    <location>
        <begin position="30"/>
        <end position="52"/>
    </location>
</feature>
<gene>
    <name evidence="2" type="ORF">BST83_17815</name>
</gene>
<accession>A0A2S7KKN5</accession>
<name>A0A2S7KKN5_9FLAO</name>
<evidence type="ECO:0000313" key="2">
    <source>
        <dbReference type="EMBL" id="PQB03172.1"/>
    </source>
</evidence>
<feature type="transmembrane region" description="Helical" evidence="1">
    <location>
        <begin position="7"/>
        <end position="24"/>
    </location>
</feature>
<keyword evidence="1" id="KW-0812">Transmembrane</keyword>
<comment type="caution">
    <text evidence="2">The sequence shown here is derived from an EMBL/GenBank/DDBJ whole genome shotgun (WGS) entry which is preliminary data.</text>
</comment>
<dbReference type="OrthoDB" id="1145018at2"/>
<keyword evidence="1" id="KW-1133">Transmembrane helix</keyword>
<organism evidence="2 3">
    <name type="scientific">Polaribacter filamentus</name>
    <dbReference type="NCBI Taxonomy" id="53483"/>
    <lineage>
        <taxon>Bacteria</taxon>
        <taxon>Pseudomonadati</taxon>
        <taxon>Bacteroidota</taxon>
        <taxon>Flavobacteriia</taxon>
        <taxon>Flavobacteriales</taxon>
        <taxon>Flavobacteriaceae</taxon>
    </lineage>
</organism>
<dbReference type="Proteomes" id="UP000239522">
    <property type="component" value="Unassembled WGS sequence"/>
</dbReference>
<keyword evidence="3" id="KW-1185">Reference proteome</keyword>
<reference evidence="2 3" key="1">
    <citation type="submission" date="2016-11" db="EMBL/GenBank/DDBJ databases">
        <title>Trade-off between light-utilization and light-protection in marine flavobacteria.</title>
        <authorList>
            <person name="Kumagai Y."/>
        </authorList>
    </citation>
    <scope>NUCLEOTIDE SEQUENCE [LARGE SCALE GENOMIC DNA]</scope>
    <source>
        <strain evidence="2 3">ATCC 700397</strain>
    </source>
</reference>
<evidence type="ECO:0000256" key="1">
    <source>
        <dbReference type="SAM" id="Phobius"/>
    </source>
</evidence>
<protein>
    <submittedName>
        <fullName evidence="2">Uncharacterized protein</fullName>
    </submittedName>
</protein>
<keyword evidence="1" id="KW-0472">Membrane</keyword>
<sequence>MKLTLKIMFVVFLVWMATGVYLVNAEHEKAQVVMGLGVFYFSFLFMPFFIYYRYKDGKYKKYILNDEKLIKAFKNVGKD</sequence>
<proteinExistence type="predicted"/>
<evidence type="ECO:0000313" key="3">
    <source>
        <dbReference type="Proteomes" id="UP000239522"/>
    </source>
</evidence>
<dbReference type="RefSeq" id="WP_104811109.1">
    <property type="nucleotide sequence ID" value="NZ_MQUA01000014.1"/>
</dbReference>
<dbReference type="AlphaFoldDB" id="A0A2S7KKN5"/>